<reference evidence="1 2" key="1">
    <citation type="submission" date="2021-06" db="EMBL/GenBank/DDBJ databases">
        <title>Caerostris darwini draft genome.</title>
        <authorList>
            <person name="Kono N."/>
            <person name="Arakawa K."/>
        </authorList>
    </citation>
    <scope>NUCLEOTIDE SEQUENCE [LARGE SCALE GENOMIC DNA]</scope>
</reference>
<evidence type="ECO:0000313" key="1">
    <source>
        <dbReference type="EMBL" id="GIY75378.1"/>
    </source>
</evidence>
<proteinExistence type="predicted"/>
<protein>
    <recommendedName>
        <fullName evidence="3">F-box domain-containing protein</fullName>
    </recommendedName>
</protein>
<keyword evidence="2" id="KW-1185">Reference proteome</keyword>
<accession>A0AAV4W120</accession>
<dbReference type="AlphaFoldDB" id="A0AAV4W120"/>
<name>A0AAV4W120_9ARAC</name>
<organism evidence="1 2">
    <name type="scientific">Caerostris darwini</name>
    <dbReference type="NCBI Taxonomy" id="1538125"/>
    <lineage>
        <taxon>Eukaryota</taxon>
        <taxon>Metazoa</taxon>
        <taxon>Ecdysozoa</taxon>
        <taxon>Arthropoda</taxon>
        <taxon>Chelicerata</taxon>
        <taxon>Arachnida</taxon>
        <taxon>Araneae</taxon>
        <taxon>Araneomorphae</taxon>
        <taxon>Entelegynae</taxon>
        <taxon>Araneoidea</taxon>
        <taxon>Araneidae</taxon>
        <taxon>Caerostris</taxon>
    </lineage>
</organism>
<dbReference type="EMBL" id="BPLQ01013858">
    <property type="protein sequence ID" value="GIY75378.1"/>
    <property type="molecule type" value="Genomic_DNA"/>
</dbReference>
<dbReference type="Proteomes" id="UP001054837">
    <property type="component" value="Unassembled WGS sequence"/>
</dbReference>
<evidence type="ECO:0008006" key="3">
    <source>
        <dbReference type="Google" id="ProtNLM"/>
    </source>
</evidence>
<gene>
    <name evidence="1" type="ORF">CDAR_211391</name>
</gene>
<comment type="caution">
    <text evidence="1">The sequence shown here is derived from an EMBL/GenBank/DDBJ whole genome shotgun (WGS) entry which is preliminary data.</text>
</comment>
<sequence length="202" mass="23293">MFHPTLPKLPSWFLVNNSFRFLLHYACTLRHAGKVEVFNTRTTQTPCPPYRLEDLYFQLELPTGVNAKGAMFARIQSGHSAIEYARTVRFNTALHSLFFVIVDYRLGNPKLCEPLANFPAHVTSQQICKSSNFKWLPEILSYCCQKWRTLNAPLLNWRASFWSIIQFPSSLCMHDMPSWESRSPPAVNTESQQLLRSANHTV</sequence>
<evidence type="ECO:0000313" key="2">
    <source>
        <dbReference type="Proteomes" id="UP001054837"/>
    </source>
</evidence>